<feature type="transmembrane region" description="Helical" evidence="1">
    <location>
        <begin position="85"/>
        <end position="107"/>
    </location>
</feature>
<dbReference type="EMBL" id="CP064786">
    <property type="protein sequence ID" value="QSG03337.1"/>
    <property type="molecule type" value="Genomic_DNA"/>
</dbReference>
<dbReference type="GeneID" id="70685516"/>
<organism evidence="2 3">
    <name type="scientific">Natranaeroarchaeum sulfidigenes</name>
    <dbReference type="NCBI Taxonomy" id="2784880"/>
    <lineage>
        <taxon>Archaea</taxon>
        <taxon>Methanobacteriati</taxon>
        <taxon>Methanobacteriota</taxon>
        <taxon>Stenosarchaea group</taxon>
        <taxon>Halobacteria</taxon>
        <taxon>Halobacteriales</taxon>
        <taxon>Natronoarchaeaceae</taxon>
        <taxon>Natranaeroarchaeum</taxon>
    </lineage>
</organism>
<keyword evidence="1" id="KW-1133">Transmembrane helix</keyword>
<keyword evidence="1" id="KW-0472">Membrane</keyword>
<evidence type="ECO:0000313" key="3">
    <source>
        <dbReference type="Proteomes" id="UP000663586"/>
    </source>
</evidence>
<accession>A0A897MS52</accession>
<keyword evidence="3" id="KW-1185">Reference proteome</keyword>
<feature type="transmembrane region" description="Helical" evidence="1">
    <location>
        <begin position="12"/>
        <end position="34"/>
    </location>
</feature>
<name>A0A897MS52_9EURY</name>
<keyword evidence="1" id="KW-0812">Transmembrane</keyword>
<feature type="transmembrane region" description="Helical" evidence="1">
    <location>
        <begin position="54"/>
        <end position="73"/>
    </location>
</feature>
<dbReference type="Proteomes" id="UP000663586">
    <property type="component" value="Chromosome"/>
</dbReference>
<dbReference type="KEGG" id="hara:AArcS_2139"/>
<reference evidence="2" key="1">
    <citation type="submission" date="2020-11" db="EMBL/GenBank/DDBJ databases">
        <title>Carbohydrate-dependent, anaerobic sulfur respiration: A novel catabolism in halophilic archaea.</title>
        <authorList>
            <person name="Sorokin D.Y."/>
            <person name="Messina E."/>
            <person name="Smedile F."/>
            <person name="La Cono V."/>
            <person name="Hallsworth J.E."/>
            <person name="Yakimov M.M."/>
        </authorList>
    </citation>
    <scope>NUCLEOTIDE SEQUENCE</scope>
    <source>
        <strain evidence="2">AArc-S</strain>
    </source>
</reference>
<evidence type="ECO:0000313" key="2">
    <source>
        <dbReference type="EMBL" id="QSG03337.1"/>
    </source>
</evidence>
<evidence type="ECO:0000256" key="1">
    <source>
        <dbReference type="SAM" id="Phobius"/>
    </source>
</evidence>
<dbReference type="RefSeq" id="WP_238477393.1">
    <property type="nucleotide sequence ID" value="NZ_CP064786.1"/>
</dbReference>
<protein>
    <submittedName>
        <fullName evidence="2">Uncharacterized protein</fullName>
    </submittedName>
</protein>
<feature type="transmembrane region" description="Helical" evidence="1">
    <location>
        <begin position="119"/>
        <end position="137"/>
    </location>
</feature>
<proteinExistence type="predicted"/>
<sequence length="146" mass="15856">MSSHDRVTSIPSGIRGICVLDAYLVLLGMALAMLGIADMDGTAWLDFSLAGVDGITWFIFGMLALVAVQLYVIQGVWNIESWAWGAMMVVLVGQIAILAGLIAWVLMGESMPISYADGVVRWAIPLIVLAGSAVYLFDKRDWFTEL</sequence>
<dbReference type="AlphaFoldDB" id="A0A897MS52"/>
<gene>
    <name evidence="2" type="ORF">AArcS_2139</name>
</gene>